<proteinExistence type="predicted"/>
<gene>
    <name evidence="2" type="ORF">Ccl03g_43930</name>
</gene>
<organism evidence="2 3">
    <name type="scientific">Enterocloster clostridioformis</name>
    <dbReference type="NCBI Taxonomy" id="1531"/>
    <lineage>
        <taxon>Bacteria</taxon>
        <taxon>Bacillati</taxon>
        <taxon>Bacillota</taxon>
        <taxon>Clostridia</taxon>
        <taxon>Lachnospirales</taxon>
        <taxon>Lachnospiraceae</taxon>
        <taxon>Enterocloster</taxon>
    </lineage>
</organism>
<protein>
    <submittedName>
        <fullName evidence="2">Uncharacterized protein</fullName>
    </submittedName>
</protein>
<dbReference type="EMBL" id="BJLB01000001">
    <property type="protein sequence ID" value="GEA38680.1"/>
    <property type="molecule type" value="Genomic_DNA"/>
</dbReference>
<accession>A0A829WML8</accession>
<sequence>MGMGGTQKPWNDSPFQGTVSQPRKAHKRVHVNDSSSFIQTVLSASEFHRIMPCGSWAVPPVGNCTLP</sequence>
<feature type="region of interest" description="Disordered" evidence="1">
    <location>
        <begin position="1"/>
        <end position="31"/>
    </location>
</feature>
<evidence type="ECO:0000256" key="1">
    <source>
        <dbReference type="SAM" id="MobiDB-lite"/>
    </source>
</evidence>
<comment type="caution">
    <text evidence="2">The sequence shown here is derived from an EMBL/GenBank/DDBJ whole genome shotgun (WGS) entry which is preliminary data.</text>
</comment>
<reference evidence="2 3" key="1">
    <citation type="submission" date="2019-06" db="EMBL/GenBank/DDBJ databases">
        <title>Draft genome sequence of [Clostridium] clostridioforme NBRC 113352.</title>
        <authorList>
            <person name="Miura T."/>
            <person name="Furukawa M."/>
            <person name="Shimamura M."/>
            <person name="Ohyama Y."/>
            <person name="Yamazoe A."/>
            <person name="Kawasaki H."/>
        </authorList>
    </citation>
    <scope>NUCLEOTIDE SEQUENCE [LARGE SCALE GENOMIC DNA]</scope>
    <source>
        <strain evidence="2 3">NBRC 113352</strain>
    </source>
</reference>
<evidence type="ECO:0000313" key="3">
    <source>
        <dbReference type="Proteomes" id="UP000315200"/>
    </source>
</evidence>
<dbReference type="AlphaFoldDB" id="A0A829WML8"/>
<feature type="compositionally biased region" description="Polar residues" evidence="1">
    <location>
        <begin position="8"/>
        <end position="21"/>
    </location>
</feature>
<name>A0A829WML8_9FIRM</name>
<evidence type="ECO:0000313" key="2">
    <source>
        <dbReference type="EMBL" id="GEA38680.1"/>
    </source>
</evidence>
<dbReference type="Proteomes" id="UP000315200">
    <property type="component" value="Unassembled WGS sequence"/>
</dbReference>